<organism evidence="4">
    <name type="scientific">mine drainage metagenome</name>
    <dbReference type="NCBI Taxonomy" id="410659"/>
    <lineage>
        <taxon>unclassified sequences</taxon>
        <taxon>metagenomes</taxon>
        <taxon>ecological metagenomes</taxon>
    </lineage>
</organism>
<dbReference type="EMBL" id="AUZZ01001912">
    <property type="protein sequence ID" value="EQD62437.1"/>
    <property type="molecule type" value="Genomic_DNA"/>
</dbReference>
<evidence type="ECO:0000313" key="4">
    <source>
        <dbReference type="EMBL" id="EQD62437.1"/>
    </source>
</evidence>
<feature type="non-terminal residue" evidence="4">
    <location>
        <position position="183"/>
    </location>
</feature>
<comment type="caution">
    <text evidence="4">The sequence shown here is derived from an EMBL/GenBank/DDBJ whole genome shotgun (WGS) entry which is preliminary data.</text>
</comment>
<dbReference type="Pfam" id="PF01103">
    <property type="entry name" value="Omp85"/>
    <property type="match status" value="1"/>
</dbReference>
<dbReference type="InterPro" id="IPR000184">
    <property type="entry name" value="Bac_surfAg_D15"/>
</dbReference>
<reference evidence="4" key="2">
    <citation type="journal article" date="2014" name="ISME J.">
        <title>Microbial stratification in low pH oxic and suboxic macroscopic growths along an acid mine drainage.</title>
        <authorList>
            <person name="Mendez-Garcia C."/>
            <person name="Mesa V."/>
            <person name="Sprenger R.R."/>
            <person name="Richter M."/>
            <person name="Diez M.S."/>
            <person name="Solano J."/>
            <person name="Bargiela R."/>
            <person name="Golyshina O.V."/>
            <person name="Manteca A."/>
            <person name="Ramos J.L."/>
            <person name="Gallego J.R."/>
            <person name="Llorente I."/>
            <person name="Martins Dos Santos V.A."/>
            <person name="Jensen O.N."/>
            <person name="Pelaez A.I."/>
            <person name="Sanchez J."/>
            <person name="Ferrer M."/>
        </authorList>
    </citation>
    <scope>NUCLEOTIDE SEQUENCE</scope>
</reference>
<dbReference type="AlphaFoldDB" id="T1AY26"/>
<feature type="domain" description="Bacterial surface antigen (D15)" evidence="3">
    <location>
        <begin position="3"/>
        <end position="180"/>
    </location>
</feature>
<protein>
    <submittedName>
        <fullName evidence="4">Surface antigen (D15)</fullName>
    </submittedName>
</protein>
<evidence type="ECO:0000256" key="2">
    <source>
        <dbReference type="ARBA" id="ARBA00023136"/>
    </source>
</evidence>
<name>T1AY26_9ZZZZ</name>
<dbReference type="Gene3D" id="2.40.160.50">
    <property type="entry name" value="membrane protein fhac: a member of the omp85/tpsb transporter family"/>
    <property type="match status" value="1"/>
</dbReference>
<gene>
    <name evidence="4" type="ORF">B2A_02819</name>
</gene>
<keyword evidence="2" id="KW-0472">Membrane</keyword>
<evidence type="ECO:0000256" key="1">
    <source>
        <dbReference type="ARBA" id="ARBA00004370"/>
    </source>
</evidence>
<proteinExistence type="predicted"/>
<evidence type="ECO:0000259" key="3">
    <source>
        <dbReference type="Pfam" id="PF01103"/>
    </source>
</evidence>
<sequence length="183" mass="20154">SVYTRQQLGVTATLGWNITHAWQLAYTLVAKKVKIEAGTLPGIPSMTIRFPGERGIGTTHELLNRVALIYDTRNDITIPTRGLDLVLYGGVASRGFRLSDSLFTEAGADGRFYWSPTHSLTVAAHVDIRYEPTAHQIPFWALSSLGGDQSVIGGSQPLRGYATARFYDRNSFSANLELRQNVL</sequence>
<dbReference type="GO" id="GO:0019867">
    <property type="term" value="C:outer membrane"/>
    <property type="evidence" value="ECO:0007669"/>
    <property type="project" value="InterPro"/>
</dbReference>
<comment type="subcellular location">
    <subcellularLocation>
        <location evidence="1">Membrane</location>
    </subcellularLocation>
</comment>
<accession>T1AY26</accession>
<reference evidence="4" key="1">
    <citation type="submission" date="2013-08" db="EMBL/GenBank/DDBJ databases">
        <authorList>
            <person name="Mendez C."/>
            <person name="Richter M."/>
            <person name="Ferrer M."/>
            <person name="Sanchez J."/>
        </authorList>
    </citation>
    <scope>NUCLEOTIDE SEQUENCE</scope>
</reference>
<feature type="non-terminal residue" evidence="4">
    <location>
        <position position="1"/>
    </location>
</feature>